<feature type="domain" description="AB hydrolase-1" evidence="1">
    <location>
        <begin position="17"/>
        <end position="247"/>
    </location>
</feature>
<dbReference type="PANTHER" id="PTHR43194:SF2">
    <property type="entry name" value="PEROXISOMAL MEMBRANE PROTEIN LPX1"/>
    <property type="match status" value="1"/>
</dbReference>
<dbReference type="InterPro" id="IPR029058">
    <property type="entry name" value="AB_hydrolase_fold"/>
</dbReference>
<name>A0A1Q2CKJ1_9ACTN</name>
<evidence type="ECO:0000313" key="3">
    <source>
        <dbReference type="Proteomes" id="UP000188145"/>
    </source>
</evidence>
<evidence type="ECO:0000313" key="2">
    <source>
        <dbReference type="EMBL" id="AQP46570.1"/>
    </source>
</evidence>
<keyword evidence="3" id="KW-1185">Reference proteome</keyword>
<dbReference type="Gene3D" id="3.40.50.1820">
    <property type="entry name" value="alpha/beta hydrolase"/>
    <property type="match status" value="1"/>
</dbReference>
<dbReference type="InterPro" id="IPR050228">
    <property type="entry name" value="Carboxylesterase_BioH"/>
</dbReference>
<dbReference type="AlphaFoldDB" id="A0A1Q2CKJ1"/>
<dbReference type="PANTHER" id="PTHR43194">
    <property type="entry name" value="HYDROLASE ALPHA/BETA FOLD FAMILY"/>
    <property type="match status" value="1"/>
</dbReference>
<dbReference type="STRING" id="1332264.BW730_02460"/>
<dbReference type="EMBL" id="CP019606">
    <property type="protein sequence ID" value="AQP46570.1"/>
    <property type="molecule type" value="Genomic_DNA"/>
</dbReference>
<dbReference type="RefSeq" id="WP_077684869.1">
    <property type="nucleotide sequence ID" value="NZ_CP019606.1"/>
</dbReference>
<dbReference type="GO" id="GO:0003824">
    <property type="term" value="F:catalytic activity"/>
    <property type="evidence" value="ECO:0007669"/>
    <property type="project" value="UniProtKB-ARBA"/>
</dbReference>
<dbReference type="KEGG" id="tes:BW730_02460"/>
<evidence type="ECO:0000259" key="1">
    <source>
        <dbReference type="Pfam" id="PF12697"/>
    </source>
</evidence>
<dbReference type="SUPFAM" id="SSF53474">
    <property type="entry name" value="alpha/beta-Hydrolases"/>
    <property type="match status" value="1"/>
</dbReference>
<dbReference type="OrthoDB" id="8444301at2"/>
<dbReference type="Proteomes" id="UP000188145">
    <property type="component" value="Chromosome"/>
</dbReference>
<dbReference type="PRINTS" id="PR00111">
    <property type="entry name" value="ABHYDROLASE"/>
</dbReference>
<sequence length="255" mass="27757">MTELTLHRLGTPGAPAMVLVHGLTDDGTNWPDAVERWRDRYDLVAVDLRGHGTSPRFEASQLADVCAVMQRDLEEVLASVGAPAVLVGHSLGGFLAARVALERPDLVRAAVLEDPAKPPPVDDPHFDITGFRDQQVTFVEAVTSHRADEVARMGRETPLSSAEIEAWADSKPRVDRVYLREGLRLTSGPWEQGLFSELTVPTLILTPVDGEMAPDPDLIVNPLVRCVDIEGAGHCVRRDRPEAYFAAVDAFLAGV</sequence>
<dbReference type="Pfam" id="PF12697">
    <property type="entry name" value="Abhydrolase_6"/>
    <property type="match status" value="1"/>
</dbReference>
<proteinExistence type="predicted"/>
<accession>A0A1Q2CKJ1</accession>
<dbReference type="InterPro" id="IPR000073">
    <property type="entry name" value="AB_hydrolase_1"/>
</dbReference>
<reference evidence="3" key="1">
    <citation type="submission" date="2017-02" db="EMBL/GenBank/DDBJ databases">
        <title>Tessaracoccus aquaemaris sp. nov., isolated from the intestine of a Korean rockfish, Sebastes schlegelii, in a marine aquaculture pond.</title>
        <authorList>
            <person name="Tak E.J."/>
            <person name="Bae J.-W."/>
        </authorList>
    </citation>
    <scope>NUCLEOTIDE SEQUENCE [LARGE SCALE GENOMIC DNA]</scope>
    <source>
        <strain evidence="3">NSG39</strain>
    </source>
</reference>
<organism evidence="2 3">
    <name type="scientific">Tessaracoccus aquimaris</name>
    <dbReference type="NCBI Taxonomy" id="1332264"/>
    <lineage>
        <taxon>Bacteria</taxon>
        <taxon>Bacillati</taxon>
        <taxon>Actinomycetota</taxon>
        <taxon>Actinomycetes</taxon>
        <taxon>Propionibacteriales</taxon>
        <taxon>Propionibacteriaceae</taxon>
        <taxon>Tessaracoccus</taxon>
    </lineage>
</organism>
<protein>
    <recommendedName>
        <fullName evidence="1">AB hydrolase-1 domain-containing protein</fullName>
    </recommendedName>
</protein>
<gene>
    <name evidence="2" type="ORF">BW730_02460</name>
</gene>